<organism evidence="1 2">
    <name type="scientific">Euroglyphus maynei</name>
    <name type="common">Mayne's house dust mite</name>
    <dbReference type="NCBI Taxonomy" id="6958"/>
    <lineage>
        <taxon>Eukaryota</taxon>
        <taxon>Metazoa</taxon>
        <taxon>Ecdysozoa</taxon>
        <taxon>Arthropoda</taxon>
        <taxon>Chelicerata</taxon>
        <taxon>Arachnida</taxon>
        <taxon>Acari</taxon>
        <taxon>Acariformes</taxon>
        <taxon>Sarcoptiformes</taxon>
        <taxon>Astigmata</taxon>
        <taxon>Psoroptidia</taxon>
        <taxon>Analgoidea</taxon>
        <taxon>Pyroglyphidae</taxon>
        <taxon>Pyroglyphinae</taxon>
        <taxon>Euroglyphus</taxon>
    </lineage>
</organism>
<proteinExistence type="predicted"/>
<dbReference type="EMBL" id="MUJZ01013349">
    <property type="protein sequence ID" value="OTF81496.1"/>
    <property type="molecule type" value="Genomic_DNA"/>
</dbReference>
<gene>
    <name evidence="1" type="ORF">BLA29_010057</name>
</gene>
<accession>A0A1Y3BPI6</accession>
<dbReference type="OrthoDB" id="6494416at2759"/>
<evidence type="ECO:0000313" key="2">
    <source>
        <dbReference type="Proteomes" id="UP000194236"/>
    </source>
</evidence>
<dbReference type="Proteomes" id="UP000194236">
    <property type="component" value="Unassembled WGS sequence"/>
</dbReference>
<name>A0A1Y3BPI6_EURMA</name>
<reference evidence="1 2" key="1">
    <citation type="submission" date="2017-03" db="EMBL/GenBank/DDBJ databases">
        <title>Genome Survey of Euroglyphus maynei.</title>
        <authorList>
            <person name="Arlian L.G."/>
            <person name="Morgan M.S."/>
            <person name="Rider S.D."/>
        </authorList>
    </citation>
    <scope>NUCLEOTIDE SEQUENCE [LARGE SCALE GENOMIC DNA]</scope>
    <source>
        <strain evidence="1">Arlian Lab</strain>
        <tissue evidence="1">Whole body</tissue>
    </source>
</reference>
<evidence type="ECO:0000313" key="1">
    <source>
        <dbReference type="EMBL" id="OTF81496.1"/>
    </source>
</evidence>
<dbReference type="AlphaFoldDB" id="A0A1Y3BPI6"/>
<sequence length="153" mass="18131">MDAFTGPWGKIFSDSTAIEDDLHIAQTPPSSLILPTIYENWTRMFRKNHKYRAANYRRKSAERGLIENIGNYQQLLNTEMLSLMQEMKFDRMAVVADGGDNEERQFIIDPERIEHGDRITVEEYIRWLYELHRMGKDFKDQLFDEQRIEGRIG</sequence>
<comment type="caution">
    <text evidence="1">The sequence shown here is derived from an EMBL/GenBank/DDBJ whole genome shotgun (WGS) entry which is preliminary data.</text>
</comment>
<keyword evidence="2" id="KW-1185">Reference proteome</keyword>
<protein>
    <submittedName>
        <fullName evidence="1">Uncharacterized protein</fullName>
    </submittedName>
</protein>